<organism evidence="6 7">
    <name type="scientific">Longivirga aurantiaca</name>
    <dbReference type="NCBI Taxonomy" id="1837743"/>
    <lineage>
        <taxon>Bacteria</taxon>
        <taxon>Bacillati</taxon>
        <taxon>Actinomycetota</taxon>
        <taxon>Actinomycetes</taxon>
        <taxon>Sporichthyales</taxon>
        <taxon>Sporichthyaceae</taxon>
        <taxon>Longivirga</taxon>
    </lineage>
</organism>
<accession>A0ABW1SV90</accession>
<dbReference type="PANTHER" id="PTHR30136:SF24">
    <property type="entry name" value="HTH-TYPE TRANSCRIPTIONAL REPRESSOR ALLR"/>
    <property type="match status" value="1"/>
</dbReference>
<dbReference type="EMBL" id="JBHSTI010000002">
    <property type="protein sequence ID" value="MFC6236331.1"/>
    <property type="molecule type" value="Genomic_DNA"/>
</dbReference>
<dbReference type="InterPro" id="IPR014757">
    <property type="entry name" value="Tscrpt_reg_IclR_C"/>
</dbReference>
<reference evidence="7" key="1">
    <citation type="journal article" date="2019" name="Int. J. Syst. Evol. Microbiol.">
        <title>The Global Catalogue of Microorganisms (GCM) 10K type strain sequencing project: providing services to taxonomists for standard genome sequencing and annotation.</title>
        <authorList>
            <consortium name="The Broad Institute Genomics Platform"/>
            <consortium name="The Broad Institute Genome Sequencing Center for Infectious Disease"/>
            <person name="Wu L."/>
            <person name="Ma J."/>
        </authorList>
    </citation>
    <scope>NUCLEOTIDE SEQUENCE [LARGE SCALE GENOMIC DNA]</scope>
    <source>
        <strain evidence="7">CGMCC 4.7317</strain>
    </source>
</reference>
<dbReference type="Pfam" id="PF01614">
    <property type="entry name" value="IclR_C"/>
    <property type="match status" value="1"/>
</dbReference>
<dbReference type="PROSITE" id="PS51078">
    <property type="entry name" value="ICLR_ED"/>
    <property type="match status" value="1"/>
</dbReference>
<dbReference type="Pfam" id="PF09339">
    <property type="entry name" value="HTH_IclR"/>
    <property type="match status" value="1"/>
</dbReference>
<evidence type="ECO:0000256" key="3">
    <source>
        <dbReference type="ARBA" id="ARBA00023163"/>
    </source>
</evidence>
<evidence type="ECO:0000313" key="7">
    <source>
        <dbReference type="Proteomes" id="UP001596138"/>
    </source>
</evidence>
<dbReference type="InterPro" id="IPR036390">
    <property type="entry name" value="WH_DNA-bd_sf"/>
</dbReference>
<feature type="domain" description="IclR-ED" evidence="5">
    <location>
        <begin position="60"/>
        <end position="244"/>
    </location>
</feature>
<evidence type="ECO:0000259" key="5">
    <source>
        <dbReference type="PROSITE" id="PS51078"/>
    </source>
</evidence>
<keyword evidence="7" id="KW-1185">Reference proteome</keyword>
<name>A0ABW1SV90_9ACTN</name>
<proteinExistence type="predicted"/>
<dbReference type="RefSeq" id="WP_386763378.1">
    <property type="nucleotide sequence ID" value="NZ_JBHSTI010000002.1"/>
</dbReference>
<keyword evidence="2" id="KW-0238">DNA-binding</keyword>
<evidence type="ECO:0000313" key="6">
    <source>
        <dbReference type="EMBL" id="MFC6236331.1"/>
    </source>
</evidence>
<protein>
    <submittedName>
        <fullName evidence="6">IclR family transcriptional regulator</fullName>
    </submittedName>
</protein>
<dbReference type="PANTHER" id="PTHR30136">
    <property type="entry name" value="HELIX-TURN-HELIX TRANSCRIPTIONAL REGULATOR, ICLR FAMILY"/>
    <property type="match status" value="1"/>
</dbReference>
<evidence type="ECO:0000256" key="1">
    <source>
        <dbReference type="ARBA" id="ARBA00023015"/>
    </source>
</evidence>
<evidence type="ECO:0000259" key="4">
    <source>
        <dbReference type="PROSITE" id="PS51077"/>
    </source>
</evidence>
<sequence length="244" mass="26235">MDNALRLLLMFRTERTVRVSQVAKYLDVAPSTAHRLLAMLQHHKFVAQNVESKAYGPGEALVDLGVSLLDLSDMRLWARPHLAALAAKLDETVAVGVLRGMTLTFVESVEVQRALRVGTLRGANYPAHITAGGKAILAFLPADTVSAMYQPAGRTDAARLSAADFDTLIGELAAVRKTGYATNYGQSDDGIGALAVPVWSATNEHEPVASVCVSMPLSRYDQADIPSVVEELKSTAQQLGRFSM</sequence>
<dbReference type="InterPro" id="IPR050707">
    <property type="entry name" value="HTH_MetabolicPath_Reg"/>
</dbReference>
<dbReference type="SUPFAM" id="SSF46785">
    <property type="entry name" value="Winged helix' DNA-binding domain"/>
    <property type="match status" value="1"/>
</dbReference>
<comment type="caution">
    <text evidence="6">The sequence shown here is derived from an EMBL/GenBank/DDBJ whole genome shotgun (WGS) entry which is preliminary data.</text>
</comment>
<dbReference type="SMART" id="SM00346">
    <property type="entry name" value="HTH_ICLR"/>
    <property type="match status" value="1"/>
</dbReference>
<dbReference type="InterPro" id="IPR036388">
    <property type="entry name" value="WH-like_DNA-bd_sf"/>
</dbReference>
<dbReference type="Gene3D" id="3.30.450.40">
    <property type="match status" value="1"/>
</dbReference>
<dbReference type="SUPFAM" id="SSF55781">
    <property type="entry name" value="GAF domain-like"/>
    <property type="match status" value="1"/>
</dbReference>
<dbReference type="Gene3D" id="1.10.10.10">
    <property type="entry name" value="Winged helix-like DNA-binding domain superfamily/Winged helix DNA-binding domain"/>
    <property type="match status" value="1"/>
</dbReference>
<dbReference type="InterPro" id="IPR005471">
    <property type="entry name" value="Tscrpt_reg_IclR_N"/>
</dbReference>
<dbReference type="Proteomes" id="UP001596138">
    <property type="component" value="Unassembled WGS sequence"/>
</dbReference>
<feature type="domain" description="HTH iclR-type" evidence="4">
    <location>
        <begin position="1"/>
        <end position="59"/>
    </location>
</feature>
<keyword evidence="3" id="KW-0804">Transcription</keyword>
<gene>
    <name evidence="6" type="ORF">ACFQGU_00455</name>
</gene>
<evidence type="ECO:0000256" key="2">
    <source>
        <dbReference type="ARBA" id="ARBA00023125"/>
    </source>
</evidence>
<keyword evidence="1" id="KW-0805">Transcription regulation</keyword>
<dbReference type="PROSITE" id="PS51077">
    <property type="entry name" value="HTH_ICLR"/>
    <property type="match status" value="1"/>
</dbReference>
<dbReference type="InterPro" id="IPR029016">
    <property type="entry name" value="GAF-like_dom_sf"/>
</dbReference>